<gene>
    <name evidence="3" type="ORF">SEMRO_1095_G240620.1</name>
</gene>
<keyword evidence="1" id="KW-0677">Repeat</keyword>
<proteinExistence type="predicted"/>
<dbReference type="InterPro" id="IPR003409">
    <property type="entry name" value="MORN"/>
</dbReference>
<evidence type="ECO:0000313" key="3">
    <source>
        <dbReference type="EMBL" id="CAB9520344.1"/>
    </source>
</evidence>
<comment type="caution">
    <text evidence="3">The sequence shown here is derived from an EMBL/GenBank/DDBJ whole genome shotgun (WGS) entry which is preliminary data.</text>
</comment>
<dbReference type="PANTHER" id="PTHR43215">
    <property type="entry name" value="RADIAL SPOKE HEAD 1 HOMOLOG"/>
    <property type="match status" value="1"/>
</dbReference>
<feature type="region of interest" description="Disordered" evidence="2">
    <location>
        <begin position="1"/>
        <end position="22"/>
    </location>
</feature>
<keyword evidence="4" id="KW-1185">Reference proteome</keyword>
<sequence length="296" mass="32366">MSAAAVTTDPHRSHHPGSSSSDVSLPIVMPIAHLEDFLFGLTPEDVMLPVPTLFPYQAIGGSMDPGNLSSYASTRRNSATTLATPEAAGSICSSSTTDSYGVNVVNQTLLDARNVRGSFTGTIDRTTGLPHGVGRMEYDDKRVYNGEWFRGRWNGNGQAKFANGDVYKGAFRLDRRHGYGKYKFHDGKVFEGECHEDRRHGKGLFLWPDGSKYQGDFFRGVRHGHGTYTTPDGSQYTGQWKGGRFHGVGTYQWADGKRYSGGWRDGLAHGIGKETLADGTVSHDGRWDKGSAVFSC</sequence>
<dbReference type="SMART" id="SM00698">
    <property type="entry name" value="MORN"/>
    <property type="match status" value="6"/>
</dbReference>
<evidence type="ECO:0000256" key="1">
    <source>
        <dbReference type="ARBA" id="ARBA00022737"/>
    </source>
</evidence>
<dbReference type="PANTHER" id="PTHR43215:SF14">
    <property type="entry name" value="RADIAL SPOKE HEAD 1 HOMOLOG"/>
    <property type="match status" value="1"/>
</dbReference>
<protein>
    <submittedName>
        <fullName evidence="3">Whole genome shotgun sequence</fullName>
    </submittedName>
</protein>
<dbReference type="SUPFAM" id="SSF82185">
    <property type="entry name" value="Histone H3 K4-specific methyltransferase SET7/9 N-terminal domain"/>
    <property type="match status" value="2"/>
</dbReference>
<name>A0A9N8EHM8_9STRA</name>
<dbReference type="Proteomes" id="UP001153069">
    <property type="component" value="Unassembled WGS sequence"/>
</dbReference>
<dbReference type="EMBL" id="CAICTM010001093">
    <property type="protein sequence ID" value="CAB9520344.1"/>
    <property type="molecule type" value="Genomic_DNA"/>
</dbReference>
<accession>A0A9N8EHM8</accession>
<reference evidence="3" key="1">
    <citation type="submission" date="2020-06" db="EMBL/GenBank/DDBJ databases">
        <authorList>
            <consortium name="Plant Systems Biology data submission"/>
        </authorList>
    </citation>
    <scope>NUCLEOTIDE SEQUENCE</scope>
    <source>
        <strain evidence="3">D6</strain>
    </source>
</reference>
<evidence type="ECO:0000313" key="4">
    <source>
        <dbReference type="Proteomes" id="UP001153069"/>
    </source>
</evidence>
<dbReference type="Pfam" id="PF02493">
    <property type="entry name" value="MORN"/>
    <property type="match status" value="7"/>
</dbReference>
<dbReference type="Gene3D" id="2.20.110.10">
    <property type="entry name" value="Histone H3 K4-specific methyltransferase SET7/9 N-terminal domain"/>
    <property type="match status" value="3"/>
</dbReference>
<organism evidence="3 4">
    <name type="scientific">Seminavis robusta</name>
    <dbReference type="NCBI Taxonomy" id="568900"/>
    <lineage>
        <taxon>Eukaryota</taxon>
        <taxon>Sar</taxon>
        <taxon>Stramenopiles</taxon>
        <taxon>Ochrophyta</taxon>
        <taxon>Bacillariophyta</taxon>
        <taxon>Bacillariophyceae</taxon>
        <taxon>Bacillariophycidae</taxon>
        <taxon>Naviculales</taxon>
        <taxon>Naviculaceae</taxon>
        <taxon>Seminavis</taxon>
    </lineage>
</organism>
<dbReference type="AlphaFoldDB" id="A0A9N8EHM8"/>
<dbReference type="OrthoDB" id="418492at2759"/>
<evidence type="ECO:0000256" key="2">
    <source>
        <dbReference type="SAM" id="MobiDB-lite"/>
    </source>
</evidence>
<dbReference type="FunFam" id="2.20.110.10:FF:000002">
    <property type="entry name" value="Phosphatidylinositol 4-phosphate 5-kinase 8"/>
    <property type="match status" value="1"/>
</dbReference>